<dbReference type="Pfam" id="PF04545">
    <property type="entry name" value="Sigma70_r4"/>
    <property type="match status" value="1"/>
</dbReference>
<dbReference type="RefSeq" id="WP_310339193.1">
    <property type="nucleotide sequence ID" value="NZ_JAVDXO010000001.1"/>
</dbReference>
<dbReference type="EMBL" id="JAVDXO010000001">
    <property type="protein sequence ID" value="MDR7305241.1"/>
    <property type="molecule type" value="Genomic_DNA"/>
</dbReference>
<dbReference type="NCBIfam" id="TIGR02937">
    <property type="entry name" value="sigma70-ECF"/>
    <property type="match status" value="1"/>
</dbReference>
<dbReference type="PROSITE" id="PS00715">
    <property type="entry name" value="SIGMA70_1"/>
    <property type="match status" value="1"/>
</dbReference>
<dbReference type="InterPro" id="IPR012845">
    <property type="entry name" value="RNA_pol_sigma_FliA_WhiG"/>
</dbReference>
<dbReference type="NCBIfam" id="TIGR02479">
    <property type="entry name" value="FliA_WhiG"/>
    <property type="match status" value="1"/>
</dbReference>
<dbReference type="InterPro" id="IPR007624">
    <property type="entry name" value="RNA_pol_sigma70_r3"/>
</dbReference>
<name>A0ABU1ZI74_9BURK</name>
<keyword evidence="6" id="KW-0969">Cilium</keyword>
<evidence type="ECO:0000256" key="3">
    <source>
        <dbReference type="ARBA" id="ARBA00023125"/>
    </source>
</evidence>
<proteinExistence type="predicted"/>
<dbReference type="PRINTS" id="PR00046">
    <property type="entry name" value="SIGMA70FCT"/>
</dbReference>
<keyword evidence="2" id="KW-0731">Sigma factor</keyword>
<dbReference type="Pfam" id="PF04542">
    <property type="entry name" value="Sigma70_r2"/>
    <property type="match status" value="1"/>
</dbReference>
<dbReference type="Proteomes" id="UP001268089">
    <property type="component" value="Unassembled WGS sequence"/>
</dbReference>
<evidence type="ECO:0000256" key="1">
    <source>
        <dbReference type="ARBA" id="ARBA00023015"/>
    </source>
</evidence>
<keyword evidence="4" id="KW-0804">Transcription</keyword>
<keyword evidence="7" id="KW-1185">Reference proteome</keyword>
<accession>A0ABU1ZI74</accession>
<dbReference type="InterPro" id="IPR013324">
    <property type="entry name" value="RNA_pol_sigma_r3/r4-like"/>
</dbReference>
<dbReference type="InterPro" id="IPR014284">
    <property type="entry name" value="RNA_pol_sigma-70_dom"/>
</dbReference>
<dbReference type="InterPro" id="IPR007630">
    <property type="entry name" value="RNA_pol_sigma70_r4"/>
</dbReference>
<protein>
    <submittedName>
        <fullName evidence="6">RNA polymerase sigma factor for flagellar operon FliA</fullName>
    </submittedName>
</protein>
<gene>
    <name evidence="6" type="ORF">J2X15_000507</name>
</gene>
<keyword evidence="6" id="KW-0282">Flagellum</keyword>
<dbReference type="PANTHER" id="PTHR30385">
    <property type="entry name" value="SIGMA FACTOR F FLAGELLAR"/>
    <property type="match status" value="1"/>
</dbReference>
<evidence type="ECO:0000256" key="4">
    <source>
        <dbReference type="ARBA" id="ARBA00023163"/>
    </source>
</evidence>
<keyword evidence="1" id="KW-0805">Transcription regulation</keyword>
<sequence>MTTKHDISHPAQQRLVQQHVPLVGKIARTMAHGLPSHVLTDDLVQDGILGLIDAIIRTTRETSGAEFEHYLAQRARGAMLDGLRALDPATRQMRRAMRQVEATIQQLGHQLGRTPVEREVAEAMQMSLEDYRRLLQQAHGYHLVSLDDLDANADLHSYLEQCAGNDTDPLALLERAAFRKALARGLLTLSTQAQELLNLYYVDEHKMREIGTHMGLSEARVSQLHASAIAGLRAQLLDAEQAQQLLQPRRAQR</sequence>
<organism evidence="6 7">
    <name type="scientific">Rhodoferax saidenbachensis</name>
    <dbReference type="NCBI Taxonomy" id="1484693"/>
    <lineage>
        <taxon>Bacteria</taxon>
        <taxon>Pseudomonadati</taxon>
        <taxon>Pseudomonadota</taxon>
        <taxon>Betaproteobacteria</taxon>
        <taxon>Burkholderiales</taxon>
        <taxon>Comamonadaceae</taxon>
        <taxon>Rhodoferax</taxon>
    </lineage>
</organism>
<dbReference type="InterPro" id="IPR007627">
    <property type="entry name" value="RNA_pol_sigma70_r2"/>
</dbReference>
<evidence type="ECO:0000259" key="5">
    <source>
        <dbReference type="PROSITE" id="PS00715"/>
    </source>
</evidence>
<comment type="caution">
    <text evidence="6">The sequence shown here is derived from an EMBL/GenBank/DDBJ whole genome shotgun (WGS) entry which is preliminary data.</text>
</comment>
<dbReference type="Gene3D" id="1.10.1740.10">
    <property type="match status" value="1"/>
</dbReference>
<evidence type="ECO:0000313" key="6">
    <source>
        <dbReference type="EMBL" id="MDR7305241.1"/>
    </source>
</evidence>
<dbReference type="Gene3D" id="1.20.140.160">
    <property type="match status" value="1"/>
</dbReference>
<dbReference type="Pfam" id="PF04539">
    <property type="entry name" value="Sigma70_r3"/>
    <property type="match status" value="1"/>
</dbReference>
<dbReference type="SUPFAM" id="SSF88946">
    <property type="entry name" value="Sigma2 domain of RNA polymerase sigma factors"/>
    <property type="match status" value="1"/>
</dbReference>
<feature type="domain" description="RNA polymerase sigma-70" evidence="5">
    <location>
        <begin position="42"/>
        <end position="55"/>
    </location>
</feature>
<dbReference type="PIRSF" id="PIRSF000770">
    <property type="entry name" value="RNA_pol_sigma-SigE/K"/>
    <property type="match status" value="1"/>
</dbReference>
<dbReference type="SUPFAM" id="SSF88659">
    <property type="entry name" value="Sigma3 and sigma4 domains of RNA polymerase sigma factors"/>
    <property type="match status" value="2"/>
</dbReference>
<keyword evidence="3" id="KW-0238">DNA-binding</keyword>
<dbReference type="PANTHER" id="PTHR30385:SF7">
    <property type="entry name" value="RNA POLYMERASE SIGMA FACTOR FLIA"/>
    <property type="match status" value="1"/>
</dbReference>
<dbReference type="InterPro" id="IPR000943">
    <property type="entry name" value="RNA_pol_sigma70"/>
</dbReference>
<evidence type="ECO:0000313" key="7">
    <source>
        <dbReference type="Proteomes" id="UP001268089"/>
    </source>
</evidence>
<dbReference type="InterPro" id="IPR013325">
    <property type="entry name" value="RNA_pol_sigma_r2"/>
</dbReference>
<evidence type="ECO:0000256" key="2">
    <source>
        <dbReference type="ARBA" id="ARBA00023082"/>
    </source>
</evidence>
<keyword evidence="6" id="KW-0966">Cell projection</keyword>
<reference evidence="6 7" key="1">
    <citation type="submission" date="2023-07" db="EMBL/GenBank/DDBJ databases">
        <title>Sorghum-associated microbial communities from plants grown in Nebraska, USA.</title>
        <authorList>
            <person name="Schachtman D."/>
        </authorList>
    </citation>
    <scope>NUCLEOTIDE SEQUENCE [LARGE SCALE GENOMIC DNA]</scope>
    <source>
        <strain evidence="6 7">BE308</strain>
    </source>
</reference>